<dbReference type="AlphaFoldDB" id="A0A1F6B837"/>
<sequence length="85" mass="10424">MFIFFLRWKLRFSSQGASWLDWFLPVKELNFVLFFRVHPVKKEIQPIEYRKRLYFACHNLSGKFDFLTKKGIIRQNPYIFTFGLL</sequence>
<comment type="caution">
    <text evidence="1">The sequence shown here is derived from an EMBL/GenBank/DDBJ whole genome shotgun (WGS) entry which is preliminary data.</text>
</comment>
<dbReference type="EMBL" id="MFJU01000042">
    <property type="protein sequence ID" value="OGG32943.1"/>
    <property type="molecule type" value="Genomic_DNA"/>
</dbReference>
<evidence type="ECO:0000313" key="2">
    <source>
        <dbReference type="Proteomes" id="UP000176228"/>
    </source>
</evidence>
<organism evidence="1 2">
    <name type="scientific">Candidatus Gottesmanbacteria bacterium RIFCSPLOWO2_01_FULL_42_22</name>
    <dbReference type="NCBI Taxonomy" id="1798391"/>
    <lineage>
        <taxon>Bacteria</taxon>
        <taxon>Candidatus Gottesmaniibacteriota</taxon>
    </lineage>
</organism>
<evidence type="ECO:0000313" key="1">
    <source>
        <dbReference type="EMBL" id="OGG32943.1"/>
    </source>
</evidence>
<gene>
    <name evidence="1" type="ORF">A2968_06775</name>
</gene>
<dbReference type="STRING" id="1798391.A2968_06775"/>
<dbReference type="Proteomes" id="UP000176228">
    <property type="component" value="Unassembled WGS sequence"/>
</dbReference>
<name>A0A1F6B837_9BACT</name>
<reference evidence="1 2" key="1">
    <citation type="journal article" date="2016" name="Nat. Commun.">
        <title>Thousands of microbial genomes shed light on interconnected biogeochemical processes in an aquifer system.</title>
        <authorList>
            <person name="Anantharaman K."/>
            <person name="Brown C.T."/>
            <person name="Hug L.A."/>
            <person name="Sharon I."/>
            <person name="Castelle C.J."/>
            <person name="Probst A.J."/>
            <person name="Thomas B.C."/>
            <person name="Singh A."/>
            <person name="Wilkins M.J."/>
            <person name="Karaoz U."/>
            <person name="Brodie E.L."/>
            <person name="Williams K.H."/>
            <person name="Hubbard S.S."/>
            <person name="Banfield J.F."/>
        </authorList>
    </citation>
    <scope>NUCLEOTIDE SEQUENCE [LARGE SCALE GENOMIC DNA]</scope>
</reference>
<protein>
    <submittedName>
        <fullName evidence="1">Uncharacterized protein</fullName>
    </submittedName>
</protein>
<accession>A0A1F6B837</accession>
<proteinExistence type="predicted"/>